<comment type="function">
    <text evidence="1">This protein may play a role in the biosynthesis of the prosthetic group of nitrogenase (FeMo cofactor).</text>
</comment>
<evidence type="ECO:0000256" key="3">
    <source>
        <dbReference type="ARBA" id="ARBA00011002"/>
    </source>
</evidence>
<dbReference type="AlphaFoldDB" id="A0A1N7LKL1"/>
<evidence type="ECO:0000256" key="1">
    <source>
        <dbReference type="ARBA" id="ARBA00003171"/>
    </source>
</evidence>
<dbReference type="UniPathway" id="UPA00782"/>
<name>A0A1N7LKL1_9RHOB</name>
<dbReference type="Gene3D" id="6.10.250.1090">
    <property type="match status" value="1"/>
</dbReference>
<evidence type="ECO:0000256" key="6">
    <source>
        <dbReference type="RuleBase" id="RU004021"/>
    </source>
</evidence>
<dbReference type="NCBIfam" id="TIGR01285">
    <property type="entry name" value="nifN"/>
    <property type="match status" value="1"/>
</dbReference>
<protein>
    <recommendedName>
        <fullName evidence="4">Nitrogenase iron-molybdenum cofactor biosynthesis protein NifN</fullName>
    </recommendedName>
</protein>
<proteinExistence type="inferred from homology"/>
<evidence type="ECO:0000259" key="7">
    <source>
        <dbReference type="Pfam" id="PF00148"/>
    </source>
</evidence>
<reference evidence="9" key="1">
    <citation type="submission" date="2017-01" db="EMBL/GenBank/DDBJ databases">
        <authorList>
            <person name="Varghese N."/>
            <person name="Submissions S."/>
        </authorList>
    </citation>
    <scope>NUCLEOTIDE SEQUENCE [LARGE SCALE GENOMIC DNA]</scope>
    <source>
        <strain evidence="9">DSM 18714</strain>
    </source>
</reference>
<dbReference type="OrthoDB" id="9800746at2"/>
<keyword evidence="5 6" id="KW-0535">Nitrogen fixation</keyword>
<dbReference type="PROSITE" id="PS00699">
    <property type="entry name" value="NITROGENASE_1_1"/>
    <property type="match status" value="1"/>
</dbReference>
<gene>
    <name evidence="8" type="ORF">SAMN05421795_103168</name>
</gene>
<evidence type="ECO:0000256" key="2">
    <source>
        <dbReference type="ARBA" id="ARBA00005155"/>
    </source>
</evidence>
<accession>A0A1N7LKL1</accession>
<evidence type="ECO:0000256" key="4">
    <source>
        <dbReference type="ARBA" id="ARBA00013282"/>
    </source>
</evidence>
<dbReference type="PANTHER" id="PTHR33712">
    <property type="entry name" value="LIGHT-INDEPENDENT PROTOCHLOROPHYLLIDE REDUCTASE SUBUNIT B"/>
    <property type="match status" value="1"/>
</dbReference>
<dbReference type="Proteomes" id="UP000186098">
    <property type="component" value="Unassembled WGS sequence"/>
</dbReference>
<dbReference type="InterPro" id="IPR000510">
    <property type="entry name" value="Nase/OxRdtase_comp1"/>
</dbReference>
<evidence type="ECO:0000313" key="8">
    <source>
        <dbReference type="EMBL" id="SIS74378.1"/>
    </source>
</evidence>
<dbReference type="STRING" id="407234.SAMN05421795_103168"/>
<dbReference type="Pfam" id="PF00148">
    <property type="entry name" value="Oxidored_nitro"/>
    <property type="match status" value="1"/>
</dbReference>
<dbReference type="Gene3D" id="3.40.50.1980">
    <property type="entry name" value="Nitrogenase molybdenum iron protein domain"/>
    <property type="match status" value="3"/>
</dbReference>
<dbReference type="GO" id="GO:0016163">
    <property type="term" value="F:nitrogenase activity"/>
    <property type="evidence" value="ECO:0007669"/>
    <property type="project" value="InterPro"/>
</dbReference>
<dbReference type="EMBL" id="FTOM01000003">
    <property type="protein sequence ID" value="SIS74378.1"/>
    <property type="molecule type" value="Genomic_DNA"/>
</dbReference>
<dbReference type="InterPro" id="IPR000318">
    <property type="entry name" value="Nase_comp1_CS"/>
</dbReference>
<evidence type="ECO:0000256" key="5">
    <source>
        <dbReference type="ARBA" id="ARBA00023231"/>
    </source>
</evidence>
<sequence>MTRITHPDRALSTNPLKVSAPLGAAMAYLGIERAIPLFHGAQGCTAFAMVHLVRHFKEAIPLQTTAMNEVSAILGGGEQIEEAIENLRKRANPRFIGIASTALTETRGEDVAGELRAMLARREDFADTRVVYAATPDFHGGLEEGWARAVEAIIDAMVPETAAGPRLPAQVNLLPGSHLTPAEVEAIADLVRAFGLDPIVLPDLTDSLDGHLAEDWSGCSLGGTPLARIPLMAQSGATIAIGEAMRPAAERLARRGGAAHVLQTPIGLRATDAFVAALMEIAGTRDVPARLKRDRARLQDACLDAHFHTAGLKVALGAEPDLAAALGQAMVAMGAQIVAAVSTTSTAATAQIPAEQVLLGDLGDLERLIPETGAKMLITHAQGRMMAERLHVAHLRAGFPIFDRLGAQDVCRVLYAGSRAFYYEVANLVLSHPHRPAPEDFGALPIDEEFTHAPAPSARH</sequence>
<dbReference type="CDD" id="cd01966">
    <property type="entry name" value="Nitrogenase_NifN_1"/>
    <property type="match status" value="1"/>
</dbReference>
<keyword evidence="9" id="KW-1185">Reference proteome</keyword>
<comment type="similarity">
    <text evidence="3 6">Belongs to the NifD/NifK/NifE/NifN family.</text>
</comment>
<dbReference type="PANTHER" id="PTHR33712:SF7">
    <property type="entry name" value="LIGHT-INDEPENDENT PROTOCHLOROPHYLLIDE REDUCTASE SUBUNIT B"/>
    <property type="match status" value="1"/>
</dbReference>
<dbReference type="GO" id="GO:0065003">
    <property type="term" value="P:protein-containing complex assembly"/>
    <property type="evidence" value="ECO:0007669"/>
    <property type="project" value="InterPro"/>
</dbReference>
<organism evidence="8 9">
    <name type="scientific">Phaeovulum vinaykumarii</name>
    <dbReference type="NCBI Taxonomy" id="407234"/>
    <lineage>
        <taxon>Bacteria</taxon>
        <taxon>Pseudomonadati</taxon>
        <taxon>Pseudomonadota</taxon>
        <taxon>Alphaproteobacteria</taxon>
        <taxon>Rhodobacterales</taxon>
        <taxon>Paracoccaceae</taxon>
        <taxon>Phaeovulum</taxon>
    </lineage>
</organism>
<feature type="domain" description="Nitrogenase/oxidoreductase component 1" evidence="7">
    <location>
        <begin position="19"/>
        <end position="429"/>
    </location>
</feature>
<comment type="pathway">
    <text evidence="2">Cofactor biosynthesis; Fe-Mo cofactor biosynthesis.</text>
</comment>
<dbReference type="InterPro" id="IPR050152">
    <property type="entry name" value="ChlB/BchB/BchZ"/>
</dbReference>
<evidence type="ECO:0000313" key="9">
    <source>
        <dbReference type="Proteomes" id="UP000186098"/>
    </source>
</evidence>
<dbReference type="InterPro" id="IPR005975">
    <property type="entry name" value="Nase_Mo-Fe_CF"/>
</dbReference>
<dbReference type="RefSeq" id="WP_076365259.1">
    <property type="nucleotide sequence ID" value="NZ_FTOM01000003.1"/>
</dbReference>
<dbReference type="SUPFAM" id="SSF53807">
    <property type="entry name" value="Helical backbone' metal receptor"/>
    <property type="match status" value="1"/>
</dbReference>